<reference evidence="3 4" key="1">
    <citation type="journal article" date="2019" name="Int. J. Syst. Evol. Microbiol.">
        <title>The Global Catalogue of Microorganisms (GCM) 10K type strain sequencing project: providing services to taxonomists for standard genome sequencing and annotation.</title>
        <authorList>
            <consortium name="The Broad Institute Genomics Platform"/>
            <consortium name="The Broad Institute Genome Sequencing Center for Infectious Disease"/>
            <person name="Wu L."/>
            <person name="Ma J."/>
        </authorList>
    </citation>
    <scope>NUCLEOTIDE SEQUENCE [LARGE SCALE GENOMIC DNA]</scope>
    <source>
        <strain evidence="3 4">JCM 13244</strain>
    </source>
</reference>
<keyword evidence="4" id="KW-1185">Reference proteome</keyword>
<accession>A0ABN2IM69</accession>
<keyword evidence="2" id="KW-0732">Signal</keyword>
<proteinExistence type="predicted"/>
<comment type="caution">
    <text evidence="3">The sequence shown here is derived from an EMBL/GenBank/DDBJ whole genome shotgun (WGS) entry which is preliminary data.</text>
</comment>
<evidence type="ECO:0000313" key="4">
    <source>
        <dbReference type="Proteomes" id="UP001499947"/>
    </source>
</evidence>
<evidence type="ECO:0000313" key="3">
    <source>
        <dbReference type="EMBL" id="GAA1707823.1"/>
    </source>
</evidence>
<feature type="region of interest" description="Disordered" evidence="1">
    <location>
        <begin position="28"/>
        <end position="81"/>
    </location>
</feature>
<protein>
    <recommendedName>
        <fullName evidence="5">Secreted protein</fullName>
    </recommendedName>
</protein>
<gene>
    <name evidence="3" type="ORF">GCM10009680_55750</name>
</gene>
<sequence>MGRRAAAIIALLVSAFLLHMGLSHSGPAPALASACAGERSSERAESKTRDSESCRQTLSTNVPSGHHGDTSDPAGLPTRQQITVPLVEGPDQGVVADADTSVAGAAHALTARDRWAPSAGEAPTSIALQVFRC</sequence>
<dbReference type="RefSeq" id="WP_211122407.1">
    <property type="nucleotide sequence ID" value="NZ_BAAALR010000063.1"/>
</dbReference>
<evidence type="ECO:0000256" key="2">
    <source>
        <dbReference type="SAM" id="SignalP"/>
    </source>
</evidence>
<feature type="signal peptide" evidence="2">
    <location>
        <begin position="1"/>
        <end position="25"/>
    </location>
</feature>
<evidence type="ECO:0000256" key="1">
    <source>
        <dbReference type="SAM" id="MobiDB-lite"/>
    </source>
</evidence>
<feature type="chain" id="PRO_5046810714" description="Secreted protein" evidence="2">
    <location>
        <begin position="26"/>
        <end position="133"/>
    </location>
</feature>
<organism evidence="3 4">
    <name type="scientific">Streptomyces yatensis</name>
    <dbReference type="NCBI Taxonomy" id="155177"/>
    <lineage>
        <taxon>Bacteria</taxon>
        <taxon>Bacillati</taxon>
        <taxon>Actinomycetota</taxon>
        <taxon>Actinomycetes</taxon>
        <taxon>Kitasatosporales</taxon>
        <taxon>Streptomycetaceae</taxon>
        <taxon>Streptomyces</taxon>
        <taxon>Streptomyces violaceusniger group</taxon>
    </lineage>
</organism>
<feature type="compositionally biased region" description="Basic and acidic residues" evidence="1">
    <location>
        <begin position="39"/>
        <end position="53"/>
    </location>
</feature>
<evidence type="ECO:0008006" key="5">
    <source>
        <dbReference type="Google" id="ProtNLM"/>
    </source>
</evidence>
<feature type="compositionally biased region" description="Polar residues" evidence="1">
    <location>
        <begin position="54"/>
        <end position="63"/>
    </location>
</feature>
<dbReference type="EMBL" id="BAAALR010000063">
    <property type="protein sequence ID" value="GAA1707823.1"/>
    <property type="molecule type" value="Genomic_DNA"/>
</dbReference>
<name>A0ABN2IM69_9ACTN</name>
<dbReference type="Proteomes" id="UP001499947">
    <property type="component" value="Unassembled WGS sequence"/>
</dbReference>
<dbReference type="PROSITE" id="PS51257">
    <property type="entry name" value="PROKAR_LIPOPROTEIN"/>
    <property type="match status" value="1"/>
</dbReference>